<dbReference type="PANTHER" id="PTHR43726:SF1">
    <property type="entry name" value="BIOTIN SYNTHASE"/>
    <property type="match status" value="1"/>
</dbReference>
<evidence type="ECO:0000313" key="11">
    <source>
        <dbReference type="Proteomes" id="UP000182412"/>
    </source>
</evidence>
<dbReference type="Proteomes" id="UP000182412">
    <property type="component" value="Unassembled WGS sequence"/>
</dbReference>
<feature type="binding site" evidence="7">
    <location>
        <position position="75"/>
    </location>
    <ligand>
        <name>[4Fe-4S] cluster</name>
        <dbReference type="ChEBI" id="CHEBI:49883"/>
        <note>4Fe-4S-S-AdoMet</note>
    </ligand>
</feature>
<dbReference type="CDD" id="cd01335">
    <property type="entry name" value="Radical_SAM"/>
    <property type="match status" value="1"/>
</dbReference>
<dbReference type="InterPro" id="IPR058240">
    <property type="entry name" value="rSAM_sf"/>
</dbReference>
<dbReference type="SFLD" id="SFLDG01060">
    <property type="entry name" value="BATS_domain_containing"/>
    <property type="match status" value="1"/>
</dbReference>
<keyword evidence="4 7" id="KW-0408">Iron</keyword>
<dbReference type="SMART" id="SM00729">
    <property type="entry name" value="Elp3"/>
    <property type="match status" value="1"/>
</dbReference>
<dbReference type="SUPFAM" id="SSF102114">
    <property type="entry name" value="Radical SAM enzymes"/>
    <property type="match status" value="1"/>
</dbReference>
<dbReference type="InterPro" id="IPR034422">
    <property type="entry name" value="HydE/PylB-like"/>
</dbReference>
<organism evidence="10 11">
    <name type="scientific">Selenomonas ruminantium</name>
    <dbReference type="NCBI Taxonomy" id="971"/>
    <lineage>
        <taxon>Bacteria</taxon>
        <taxon>Bacillati</taxon>
        <taxon>Bacillota</taxon>
        <taxon>Negativicutes</taxon>
        <taxon>Selenomonadales</taxon>
        <taxon>Selenomonadaceae</taxon>
        <taxon>Selenomonas</taxon>
    </lineage>
</organism>
<evidence type="ECO:0000256" key="6">
    <source>
        <dbReference type="ARBA" id="ARBA00034078"/>
    </source>
</evidence>
<dbReference type="SFLD" id="SFLDS00029">
    <property type="entry name" value="Radical_SAM"/>
    <property type="match status" value="1"/>
</dbReference>
<evidence type="ECO:0000259" key="9">
    <source>
        <dbReference type="PROSITE" id="PS51918"/>
    </source>
</evidence>
<dbReference type="GO" id="GO:0042364">
    <property type="term" value="P:water-soluble vitamin biosynthetic process"/>
    <property type="evidence" value="ECO:0007669"/>
    <property type="project" value="UniProtKB-ARBA"/>
</dbReference>
<dbReference type="PIRSF" id="PIRSF004762">
    <property type="entry name" value="CHP00423"/>
    <property type="match status" value="1"/>
</dbReference>
<gene>
    <name evidence="10" type="ORF">SAMN05216366_11320</name>
</gene>
<dbReference type="GO" id="GO:0016740">
    <property type="term" value="F:transferase activity"/>
    <property type="evidence" value="ECO:0007669"/>
    <property type="project" value="TreeGrafter"/>
</dbReference>
<protein>
    <submittedName>
        <fullName evidence="10">Iron-only hydrogenase maturation protein HydE</fullName>
    </submittedName>
</protein>
<dbReference type="GO" id="GO:0051539">
    <property type="term" value="F:4 iron, 4 sulfur cluster binding"/>
    <property type="evidence" value="ECO:0007669"/>
    <property type="project" value="UniProtKB-KW"/>
</dbReference>
<dbReference type="Gene3D" id="3.20.20.70">
    <property type="entry name" value="Aldolase class I"/>
    <property type="match status" value="1"/>
</dbReference>
<evidence type="ECO:0000256" key="4">
    <source>
        <dbReference type="ARBA" id="ARBA00023004"/>
    </source>
</evidence>
<dbReference type="AlphaFoldDB" id="A0A1H0RMZ4"/>
<proteinExistence type="predicted"/>
<feature type="binding site" evidence="7">
    <location>
        <position position="72"/>
    </location>
    <ligand>
        <name>[4Fe-4S] cluster</name>
        <dbReference type="ChEBI" id="CHEBI:49883"/>
        <note>4Fe-4S-S-AdoMet</note>
    </ligand>
</feature>
<evidence type="ECO:0000256" key="7">
    <source>
        <dbReference type="PIRSR" id="PIRSR004762-1"/>
    </source>
</evidence>
<feature type="binding site" evidence="8">
    <location>
        <position position="143"/>
    </location>
    <ligand>
        <name>(3R)-3-methyl-D-ornithine</name>
        <dbReference type="ChEBI" id="CHEBI:64642"/>
    </ligand>
</feature>
<comment type="cofactor">
    <cofactor evidence="7">
        <name>[4Fe-4S] cluster</name>
        <dbReference type="ChEBI" id="CHEBI:49883"/>
    </cofactor>
    <text evidence="7">Binds 1 [4Fe-4S] cluster. The cluster is coordinated with 3 cysteines and an exchangeable S-adenosyl-L-methionine.</text>
</comment>
<dbReference type="EMBL" id="FNJQ01000013">
    <property type="protein sequence ID" value="SDP30871.1"/>
    <property type="molecule type" value="Genomic_DNA"/>
</dbReference>
<dbReference type="NCBIfam" id="TIGR03956">
    <property type="entry name" value="rSAM_HydE"/>
    <property type="match status" value="1"/>
</dbReference>
<dbReference type="RefSeq" id="WP_143005308.1">
    <property type="nucleotide sequence ID" value="NZ_FNJQ01000013.1"/>
</dbReference>
<dbReference type="InterPro" id="IPR010722">
    <property type="entry name" value="BATS_dom"/>
</dbReference>
<dbReference type="PANTHER" id="PTHR43726">
    <property type="entry name" value="3-METHYLORNITHINE SYNTHASE"/>
    <property type="match status" value="1"/>
</dbReference>
<dbReference type="InterPro" id="IPR007197">
    <property type="entry name" value="rSAM"/>
</dbReference>
<feature type="binding site" evidence="8">
    <location>
        <position position="188"/>
    </location>
    <ligand>
        <name>S-adenosyl-L-methionine</name>
        <dbReference type="ChEBI" id="CHEBI:59789"/>
    </ligand>
</feature>
<keyword evidence="3" id="KW-0479">Metal-binding</keyword>
<keyword evidence="5 7" id="KW-0411">Iron-sulfur</keyword>
<dbReference type="PROSITE" id="PS51918">
    <property type="entry name" value="RADICAL_SAM"/>
    <property type="match status" value="1"/>
</dbReference>
<dbReference type="OrthoDB" id="9775764at2"/>
<feature type="binding site" evidence="7">
    <location>
        <position position="68"/>
    </location>
    <ligand>
        <name>[4Fe-4S] cluster</name>
        <dbReference type="ChEBI" id="CHEBI:49883"/>
        <note>4Fe-4S-S-AdoMet</note>
    </ligand>
</feature>
<dbReference type="InterPro" id="IPR006638">
    <property type="entry name" value="Elp3/MiaA/NifB-like_rSAM"/>
</dbReference>
<feature type="binding site" evidence="8">
    <location>
        <position position="168"/>
    </location>
    <ligand>
        <name>S-adenosyl-L-methionine</name>
        <dbReference type="ChEBI" id="CHEBI:59789"/>
    </ligand>
</feature>
<sequence length="357" mass="40470">MSMQNDYQKLINKLEQEQDLSDAEFATLLACHDEDGLEYLRQRARAVREKHFGQDVYIRGLIEFTNYCRNNCYYCGIRRENDHAQRYRLTTEEILNCCETGWQLGFRTFVLQGGEDAYFTDERLVDLIRAIKKRFPECAVTLSIGEREKDSYEQLFAAGAERFLLRHETADKAHYESLHPAEMSYTHRMKCLQALREIGYQVGCGMMVGSPGQASAQLLQDLRFLQKFQPEMVGIGPFIPQHDTPLADQPAGTAAMTVKLLAIIRLLLPQVLLPATTALGTIDPQGREKGLRAGANVLMPNLSPTTVRRKYALYDNKICMGEEAAECVNCLARRVASTGYQIVTNRGDHPTFAKRSQ</sequence>
<dbReference type="InterPro" id="IPR013785">
    <property type="entry name" value="Aldolase_TIM"/>
</dbReference>
<evidence type="ECO:0000256" key="3">
    <source>
        <dbReference type="ARBA" id="ARBA00022723"/>
    </source>
</evidence>
<dbReference type="GO" id="GO:0044272">
    <property type="term" value="P:sulfur compound biosynthetic process"/>
    <property type="evidence" value="ECO:0007669"/>
    <property type="project" value="UniProtKB-ARBA"/>
</dbReference>
<accession>A0A1H0RMZ4</accession>
<dbReference type="GO" id="GO:0046872">
    <property type="term" value="F:metal ion binding"/>
    <property type="evidence" value="ECO:0007669"/>
    <property type="project" value="UniProtKB-KW"/>
</dbReference>
<keyword evidence="2 7" id="KW-0949">S-adenosyl-L-methionine</keyword>
<dbReference type="SFLD" id="SFLDG01280">
    <property type="entry name" value="HydE/PylB-like"/>
    <property type="match status" value="1"/>
</dbReference>
<comment type="cofactor">
    <cofactor evidence="6">
        <name>[2Fe-2S] cluster</name>
        <dbReference type="ChEBI" id="CHEBI:190135"/>
    </cofactor>
</comment>
<dbReference type="Pfam" id="PF04055">
    <property type="entry name" value="Radical_SAM"/>
    <property type="match status" value="1"/>
</dbReference>
<name>A0A1H0RMZ4_SELRU</name>
<feature type="domain" description="Radical SAM core" evidence="9">
    <location>
        <begin position="54"/>
        <end position="276"/>
    </location>
</feature>
<evidence type="ECO:0000256" key="8">
    <source>
        <dbReference type="PIRSR" id="PIRSR004762-2"/>
    </source>
</evidence>
<evidence type="ECO:0000313" key="10">
    <source>
        <dbReference type="EMBL" id="SDP30871.1"/>
    </source>
</evidence>
<evidence type="ECO:0000256" key="2">
    <source>
        <dbReference type="ARBA" id="ARBA00022691"/>
    </source>
</evidence>
<keyword evidence="1 7" id="KW-0004">4Fe-4S</keyword>
<reference evidence="10 11" key="1">
    <citation type="submission" date="2016-10" db="EMBL/GenBank/DDBJ databases">
        <authorList>
            <person name="de Groot N.N."/>
        </authorList>
    </citation>
    <scope>NUCLEOTIDE SEQUENCE [LARGE SCALE GENOMIC DNA]</scope>
    <source>
        <strain evidence="10 11">S137</strain>
    </source>
</reference>
<evidence type="ECO:0000256" key="5">
    <source>
        <dbReference type="ARBA" id="ARBA00023014"/>
    </source>
</evidence>
<dbReference type="InterPro" id="IPR024021">
    <property type="entry name" value="FeFe-hyd_HydE_rSAM"/>
</dbReference>
<evidence type="ECO:0000256" key="1">
    <source>
        <dbReference type="ARBA" id="ARBA00022485"/>
    </source>
</evidence>
<dbReference type="SFLD" id="SFLDF00348">
    <property type="entry name" value="FeFe_hydrogenase_maturase_(Hyd"/>
    <property type="match status" value="1"/>
</dbReference>
<dbReference type="SMART" id="SM00876">
    <property type="entry name" value="BATS"/>
    <property type="match status" value="1"/>
</dbReference>